<accession>A0A6M4IHS0</accession>
<proteinExistence type="predicted"/>
<dbReference type="KEGG" id="ggr:HKW67_00785"/>
<organism evidence="3 4">
    <name type="scientific">Gemmatimonas groenlandica</name>
    <dbReference type="NCBI Taxonomy" id="2732249"/>
    <lineage>
        <taxon>Bacteria</taxon>
        <taxon>Pseudomonadati</taxon>
        <taxon>Gemmatimonadota</taxon>
        <taxon>Gemmatimonadia</taxon>
        <taxon>Gemmatimonadales</taxon>
        <taxon>Gemmatimonadaceae</taxon>
        <taxon>Gemmatimonas</taxon>
    </lineage>
</organism>
<dbReference type="EMBL" id="CP053085">
    <property type="protein sequence ID" value="QJR34150.1"/>
    <property type="molecule type" value="Genomic_DNA"/>
</dbReference>
<evidence type="ECO:0000313" key="4">
    <source>
        <dbReference type="Proteomes" id="UP000500938"/>
    </source>
</evidence>
<name>A0A6M4IHS0_9BACT</name>
<gene>
    <name evidence="3" type="ORF">HKW67_00785</name>
</gene>
<dbReference type="AlphaFoldDB" id="A0A6M4IHS0"/>
<dbReference type="PROSITE" id="PS51128">
    <property type="entry name" value="ZF_DKSA_2"/>
    <property type="match status" value="1"/>
</dbReference>
<keyword evidence="4" id="KW-1185">Reference proteome</keyword>
<dbReference type="InterPro" id="IPR037187">
    <property type="entry name" value="DnaK_N"/>
</dbReference>
<dbReference type="PANTHER" id="PTHR33823:SF4">
    <property type="entry name" value="GENERAL STRESS PROTEIN 16O"/>
    <property type="match status" value="1"/>
</dbReference>
<feature type="compositionally biased region" description="Acidic residues" evidence="2">
    <location>
        <begin position="30"/>
        <end position="39"/>
    </location>
</feature>
<evidence type="ECO:0000256" key="2">
    <source>
        <dbReference type="SAM" id="MobiDB-lite"/>
    </source>
</evidence>
<evidence type="ECO:0000256" key="1">
    <source>
        <dbReference type="PROSITE-ProRule" id="PRU00510"/>
    </source>
</evidence>
<dbReference type="Gene3D" id="1.20.120.910">
    <property type="entry name" value="DksA, coiled-coil domain"/>
    <property type="match status" value="1"/>
</dbReference>
<evidence type="ECO:0000313" key="3">
    <source>
        <dbReference type="EMBL" id="QJR34150.1"/>
    </source>
</evidence>
<dbReference type="PANTHER" id="PTHR33823">
    <property type="entry name" value="RNA POLYMERASE-BINDING TRANSCRIPTION FACTOR DKSA-RELATED"/>
    <property type="match status" value="1"/>
</dbReference>
<dbReference type="RefSeq" id="WP_171223576.1">
    <property type="nucleotide sequence ID" value="NZ_CP053085.1"/>
</dbReference>
<feature type="zinc finger region" description="dksA C4-type" evidence="1">
    <location>
        <begin position="96"/>
        <end position="120"/>
    </location>
</feature>
<feature type="region of interest" description="Disordered" evidence="2">
    <location>
        <begin position="29"/>
        <end position="49"/>
    </location>
</feature>
<sequence>MPLTASQLKHLEKRLHEERTRLLEQLQDFVGEESSEDSQDLAGDLSKFPTHAADLGTDAANEELEASVATRRSAEIAEIDAALERLATAPETFGLDEQSGEEIPFERLDIIPYARANVAA</sequence>
<reference evidence="3 4" key="1">
    <citation type="submission" date="2020-05" db="EMBL/GenBank/DDBJ databases">
        <title>Complete genome sequence of Gemmatimonas greenlandica TET16.</title>
        <authorList>
            <person name="Zeng Y."/>
        </authorList>
    </citation>
    <scope>NUCLEOTIDE SEQUENCE [LARGE SCALE GENOMIC DNA]</scope>
    <source>
        <strain evidence="3 4">TET16</strain>
    </source>
</reference>
<dbReference type="Proteomes" id="UP000500938">
    <property type="component" value="Chromosome"/>
</dbReference>
<dbReference type="SUPFAM" id="SSF109635">
    <property type="entry name" value="DnaK suppressor protein DksA, alpha-hairpin domain"/>
    <property type="match status" value="1"/>
</dbReference>
<protein>
    <submittedName>
        <fullName evidence="3">Uncharacterized protein</fullName>
    </submittedName>
</protein>